<dbReference type="RefSeq" id="WP_169944916.1">
    <property type="nucleotide sequence ID" value="NZ_CP053015.1"/>
</dbReference>
<keyword evidence="4" id="KW-1185">Reference proteome</keyword>
<dbReference type="Gene3D" id="3.90.1300.10">
    <property type="entry name" value="Amidase signature (AS) domain"/>
    <property type="match status" value="1"/>
</dbReference>
<name>A0A6M4AYJ1_9SPHN</name>
<evidence type="ECO:0000313" key="4">
    <source>
        <dbReference type="Proteomes" id="UP000503018"/>
    </source>
</evidence>
<feature type="domain" description="Amidase" evidence="2">
    <location>
        <begin position="311"/>
        <end position="374"/>
    </location>
</feature>
<evidence type="ECO:0000313" key="3">
    <source>
        <dbReference type="EMBL" id="QJQ32081.1"/>
    </source>
</evidence>
<dbReference type="EMBL" id="CP053015">
    <property type="protein sequence ID" value="QJQ32081.1"/>
    <property type="molecule type" value="Genomic_DNA"/>
</dbReference>
<reference evidence="3 4" key="1">
    <citation type="submission" date="2020-01" db="EMBL/GenBank/DDBJ databases">
        <title>Sphingomonas sp. strain CSW-10.</title>
        <authorList>
            <person name="Chen W.-M."/>
        </authorList>
    </citation>
    <scope>NUCLEOTIDE SEQUENCE [LARGE SCALE GENOMIC DNA]</scope>
    <source>
        <strain evidence="3 4">CSW-10</strain>
    </source>
</reference>
<dbReference type="SUPFAM" id="SSF75304">
    <property type="entry name" value="Amidase signature (AS) enzymes"/>
    <property type="match status" value="1"/>
</dbReference>
<accession>A0A6M4AYJ1</accession>
<dbReference type="InterPro" id="IPR023631">
    <property type="entry name" value="Amidase_dom"/>
</dbReference>
<dbReference type="AlphaFoldDB" id="A0A6M4AYJ1"/>
<sequence length="398" mass="40710">MIDLAALKAADAATRAFVDWDEEINDRAHVAGPLSGLTVGIKANIAVAGLPWTGGMGLYRGRIAKQDADVVARLRTAGATILGTLNMHEAALGATTDNPFYGQTQNPHRISYTPGGSSGGSGAAVAAGLCDIALGTDTLGSIRIPAAYCGVYGLKPTHGVLSQDGLICLEPSFDVIGPLAASLAMVEAGWQVLGGAADTDARPLTRLLLLDELGGVAVEPAVNHGYSRAIIALDVESQSVTLDDTPASIREAGLGSCIAWLSAELGEAARGDRISPALAGTLKRADRLPPRLDVIARAKAQLVDGLGDDGLLLLPTAPQTAFAHGQRPPANQADFTALASIAGLPAISLPAGWSDDGMPVGVQLIGPAGSEAALFAVARRLDAELNAYGRPPQFGINM</sequence>
<dbReference type="PANTHER" id="PTHR11895">
    <property type="entry name" value="TRANSAMIDASE"/>
    <property type="match status" value="1"/>
</dbReference>
<dbReference type="GO" id="GO:0003824">
    <property type="term" value="F:catalytic activity"/>
    <property type="evidence" value="ECO:0007669"/>
    <property type="project" value="InterPro"/>
</dbReference>
<dbReference type="InterPro" id="IPR036928">
    <property type="entry name" value="AS_sf"/>
</dbReference>
<dbReference type="InterPro" id="IPR000120">
    <property type="entry name" value="Amidase"/>
</dbReference>
<dbReference type="Pfam" id="PF01425">
    <property type="entry name" value="Amidase"/>
    <property type="match status" value="2"/>
</dbReference>
<protein>
    <submittedName>
        <fullName evidence="3">Amidase</fullName>
    </submittedName>
</protein>
<gene>
    <name evidence="3" type="ORF">GV829_06095</name>
</gene>
<dbReference type="KEGG" id="slan:GV829_06095"/>
<feature type="domain" description="Amidase" evidence="2">
    <location>
        <begin position="11"/>
        <end position="193"/>
    </location>
</feature>
<comment type="similarity">
    <text evidence="1">Belongs to the amidase family.</text>
</comment>
<dbReference type="Proteomes" id="UP000503018">
    <property type="component" value="Chromosome"/>
</dbReference>
<evidence type="ECO:0000256" key="1">
    <source>
        <dbReference type="ARBA" id="ARBA00009199"/>
    </source>
</evidence>
<dbReference type="PANTHER" id="PTHR11895:SF7">
    <property type="entry name" value="GLUTAMYL-TRNA(GLN) AMIDOTRANSFERASE SUBUNIT A, MITOCHONDRIAL"/>
    <property type="match status" value="1"/>
</dbReference>
<organism evidence="3 4">
    <name type="scientific">Sphingomonas lacunae</name>
    <dbReference type="NCBI Taxonomy" id="2698828"/>
    <lineage>
        <taxon>Bacteria</taxon>
        <taxon>Pseudomonadati</taxon>
        <taxon>Pseudomonadota</taxon>
        <taxon>Alphaproteobacteria</taxon>
        <taxon>Sphingomonadales</taxon>
        <taxon>Sphingomonadaceae</taxon>
        <taxon>Sphingomonas</taxon>
    </lineage>
</organism>
<evidence type="ECO:0000259" key="2">
    <source>
        <dbReference type="Pfam" id="PF01425"/>
    </source>
</evidence>
<proteinExistence type="inferred from homology"/>